<keyword evidence="1" id="KW-0597">Phosphoprotein</keyword>
<dbReference type="OrthoDB" id="7631574at2"/>
<organism evidence="3 4">
    <name type="scientific">Pedobacter steynii</name>
    <dbReference type="NCBI Taxonomy" id="430522"/>
    <lineage>
        <taxon>Bacteria</taxon>
        <taxon>Pseudomonadati</taxon>
        <taxon>Bacteroidota</taxon>
        <taxon>Sphingobacteriia</taxon>
        <taxon>Sphingobacteriales</taxon>
        <taxon>Sphingobacteriaceae</taxon>
        <taxon>Pedobacter</taxon>
    </lineage>
</organism>
<evidence type="ECO:0000313" key="3">
    <source>
        <dbReference type="EMBL" id="SDL35922.1"/>
    </source>
</evidence>
<feature type="modified residue" description="4-aspartylphosphate" evidence="1">
    <location>
        <position position="55"/>
    </location>
</feature>
<dbReference type="InterPro" id="IPR011006">
    <property type="entry name" value="CheY-like_superfamily"/>
</dbReference>
<dbReference type="RefSeq" id="WP_074604160.1">
    <property type="nucleotide sequence ID" value="NZ_FNGY01000001.1"/>
</dbReference>
<evidence type="ECO:0000259" key="2">
    <source>
        <dbReference type="PROSITE" id="PS50110"/>
    </source>
</evidence>
<gene>
    <name evidence="3" type="ORF">SAMN05421820_101238</name>
</gene>
<proteinExistence type="predicted"/>
<accession>A0A1G9JF46</accession>
<evidence type="ECO:0000313" key="4">
    <source>
        <dbReference type="Proteomes" id="UP000183200"/>
    </source>
</evidence>
<dbReference type="Proteomes" id="UP000183200">
    <property type="component" value="Unassembled WGS sequence"/>
</dbReference>
<keyword evidence="4" id="KW-1185">Reference proteome</keyword>
<sequence length="127" mass="14682">MEIAIFENEFRAIKTSFDGFNLLYFDNKLEYKVFPSSQDFGDLKNLSDYAYVIIDIDLSIKSTLDGFQLLEEMKRLELDSMKIMILTGHIAIKDRLKALNLPDYPIIPKPISLTKIKDAFDFYGLSL</sequence>
<dbReference type="PROSITE" id="PS50110">
    <property type="entry name" value="RESPONSE_REGULATORY"/>
    <property type="match status" value="1"/>
</dbReference>
<dbReference type="EMBL" id="FNGY01000001">
    <property type="protein sequence ID" value="SDL35922.1"/>
    <property type="molecule type" value="Genomic_DNA"/>
</dbReference>
<protein>
    <submittedName>
        <fullName evidence="3">Response regulator receiver domain-containing protein</fullName>
    </submittedName>
</protein>
<dbReference type="Pfam" id="PF00072">
    <property type="entry name" value="Response_reg"/>
    <property type="match status" value="1"/>
</dbReference>
<dbReference type="AlphaFoldDB" id="A0A1G9JF46"/>
<name>A0A1G9JF46_9SPHI</name>
<feature type="domain" description="Response regulatory" evidence="2">
    <location>
        <begin position="1"/>
        <end position="124"/>
    </location>
</feature>
<dbReference type="GO" id="GO:0000160">
    <property type="term" value="P:phosphorelay signal transduction system"/>
    <property type="evidence" value="ECO:0007669"/>
    <property type="project" value="InterPro"/>
</dbReference>
<evidence type="ECO:0000256" key="1">
    <source>
        <dbReference type="PROSITE-ProRule" id="PRU00169"/>
    </source>
</evidence>
<dbReference type="InterPro" id="IPR001789">
    <property type="entry name" value="Sig_transdc_resp-reg_receiver"/>
</dbReference>
<dbReference type="Gene3D" id="3.40.50.2300">
    <property type="match status" value="1"/>
</dbReference>
<dbReference type="SUPFAM" id="SSF52172">
    <property type="entry name" value="CheY-like"/>
    <property type="match status" value="1"/>
</dbReference>
<reference evidence="4" key="1">
    <citation type="submission" date="2016-10" db="EMBL/GenBank/DDBJ databases">
        <authorList>
            <person name="Varghese N."/>
            <person name="Submissions S."/>
        </authorList>
    </citation>
    <scope>NUCLEOTIDE SEQUENCE [LARGE SCALE GENOMIC DNA]</scope>
    <source>
        <strain evidence="4">DSM 19110</strain>
    </source>
</reference>